<comment type="caution">
    <text evidence="1">The sequence shown here is derived from an EMBL/GenBank/DDBJ whole genome shotgun (WGS) entry which is preliminary data.</text>
</comment>
<accession>A0A0V1DXP8</accession>
<name>A0A0V1DXP8_TRIPS</name>
<proteinExistence type="predicted"/>
<organism evidence="1 2">
    <name type="scientific">Trichinella pseudospiralis</name>
    <name type="common">Parasitic roundworm</name>
    <dbReference type="NCBI Taxonomy" id="6337"/>
    <lineage>
        <taxon>Eukaryota</taxon>
        <taxon>Metazoa</taxon>
        <taxon>Ecdysozoa</taxon>
        <taxon>Nematoda</taxon>
        <taxon>Enoplea</taxon>
        <taxon>Dorylaimia</taxon>
        <taxon>Trichinellida</taxon>
        <taxon>Trichinellidae</taxon>
        <taxon>Trichinella</taxon>
    </lineage>
</organism>
<dbReference type="AlphaFoldDB" id="A0A0V1DXP8"/>
<dbReference type="EMBL" id="JYDR01000173">
    <property type="protein sequence ID" value="KRY66335.1"/>
    <property type="molecule type" value="Genomic_DNA"/>
</dbReference>
<evidence type="ECO:0000313" key="1">
    <source>
        <dbReference type="EMBL" id="KRY66335.1"/>
    </source>
</evidence>
<gene>
    <name evidence="1" type="ORF">T4A_10343</name>
</gene>
<dbReference type="Proteomes" id="UP000054632">
    <property type="component" value="Unassembled WGS sequence"/>
</dbReference>
<dbReference type="PANTHER" id="PTHR22955:SF65">
    <property type="entry name" value="INTEGRASE CATALYTIC DOMAIN-CONTAINING PROTEIN"/>
    <property type="match status" value="1"/>
</dbReference>
<evidence type="ECO:0000313" key="2">
    <source>
        <dbReference type="Proteomes" id="UP000054632"/>
    </source>
</evidence>
<protein>
    <submittedName>
        <fullName evidence="1">Uncharacterized protein</fullName>
    </submittedName>
</protein>
<dbReference type="PANTHER" id="PTHR22955">
    <property type="entry name" value="RETROTRANSPOSON"/>
    <property type="match status" value="1"/>
</dbReference>
<reference evidence="1 2" key="1">
    <citation type="submission" date="2015-01" db="EMBL/GenBank/DDBJ databases">
        <title>Evolution of Trichinella species and genotypes.</title>
        <authorList>
            <person name="Korhonen P.K."/>
            <person name="Edoardo P."/>
            <person name="Giuseppe L.R."/>
            <person name="Gasser R.B."/>
        </authorList>
    </citation>
    <scope>NUCLEOTIDE SEQUENCE [LARGE SCALE GENOMIC DNA]</scope>
    <source>
        <strain evidence="1">ISS13</strain>
    </source>
</reference>
<sequence>MHVHQLGACSLVRITSAASRSAYPTFVVAIRAFQGVALCTQTFVGSFERRRSGIQSGSAFAYANIRWSASSPLCPRQSLCDAHQTPESSTSGIDGVFACGLTEGVHHKGSWSDSSVALSWIKGDPRKLKTFAANRVQERIRQTKPSQWRCVSAVDNPADRLSRGCTLERLLKDHLWWNGADWLLQPESEWPRLSVLLSEEVRGTDPERRMIIVLTTTLPARGIQMVIDPTRYSRMAELLRVTECCLREDREWSKSSQMTLLFSFVDMLLRVGGRLTNAAWGHKRPLLLLPTERLWLSSCDEPPSQSCTRV</sequence>